<dbReference type="VEuPathDB" id="MicrosporidiaDB:M153_11900018673"/>
<name>A0A0R0M706_9MICR</name>
<sequence length="156" mass="18242">MQDCQHLIAELRSKLSQIKEFKYEKVDLTPLKQELSNLQNSPLQRESQALECTMKGLHLQQERNSQAFSQLSDQRLKFAKQIIELEEEIEKLQTELNEQTKLEDDFKIQLQSLTEPSKNALFVELMKGFNIKGKLVVKKHGIEDLSDNVDELWEKL</sequence>
<dbReference type="Proteomes" id="UP000051530">
    <property type="component" value="Unassembled WGS sequence"/>
</dbReference>
<dbReference type="AlphaFoldDB" id="A0A0R0M706"/>
<protein>
    <submittedName>
        <fullName evidence="2">Uncharacterized protein</fullName>
    </submittedName>
</protein>
<evidence type="ECO:0000313" key="2">
    <source>
        <dbReference type="EMBL" id="KRH94881.1"/>
    </source>
</evidence>
<keyword evidence="3" id="KW-1185">Reference proteome</keyword>
<feature type="coiled-coil region" evidence="1">
    <location>
        <begin position="75"/>
        <end position="109"/>
    </location>
</feature>
<gene>
    <name evidence="2" type="ORF">M153_11900018673</name>
</gene>
<dbReference type="EMBL" id="LGUB01000021">
    <property type="protein sequence ID" value="KRH94881.1"/>
    <property type="molecule type" value="Genomic_DNA"/>
</dbReference>
<reference evidence="2 3" key="1">
    <citation type="submission" date="2015-07" db="EMBL/GenBank/DDBJ databases">
        <title>The genome of Pseudoloma neurophilia, a relevant intracellular parasite of the zebrafish.</title>
        <authorList>
            <person name="Ndikumana S."/>
            <person name="Pelin A."/>
            <person name="Sanders J."/>
            <person name="Corradi N."/>
        </authorList>
    </citation>
    <scope>NUCLEOTIDE SEQUENCE [LARGE SCALE GENOMIC DNA]</scope>
    <source>
        <strain evidence="2 3">MK1</strain>
    </source>
</reference>
<organism evidence="2 3">
    <name type="scientific">Pseudoloma neurophilia</name>
    <dbReference type="NCBI Taxonomy" id="146866"/>
    <lineage>
        <taxon>Eukaryota</taxon>
        <taxon>Fungi</taxon>
        <taxon>Fungi incertae sedis</taxon>
        <taxon>Microsporidia</taxon>
        <taxon>Pseudoloma</taxon>
    </lineage>
</organism>
<evidence type="ECO:0000313" key="3">
    <source>
        <dbReference type="Proteomes" id="UP000051530"/>
    </source>
</evidence>
<accession>A0A0R0M706</accession>
<keyword evidence="1" id="KW-0175">Coiled coil</keyword>
<evidence type="ECO:0000256" key="1">
    <source>
        <dbReference type="SAM" id="Coils"/>
    </source>
</evidence>
<comment type="caution">
    <text evidence="2">The sequence shown here is derived from an EMBL/GenBank/DDBJ whole genome shotgun (WGS) entry which is preliminary data.</text>
</comment>
<proteinExistence type="predicted"/>